<dbReference type="EMBL" id="JABVED010000006">
    <property type="protein sequence ID" value="MBC6448170.1"/>
    <property type="molecule type" value="Genomic_DNA"/>
</dbReference>
<feature type="domain" description="DUF6923" evidence="3">
    <location>
        <begin position="74"/>
        <end position="261"/>
    </location>
</feature>
<dbReference type="InterPro" id="IPR054215">
    <property type="entry name" value="DUF6923"/>
</dbReference>
<gene>
    <name evidence="4" type="ORF">GPZ80_13435</name>
</gene>
<dbReference type="Pfam" id="PF21959">
    <property type="entry name" value="DUF6923"/>
    <property type="match status" value="1"/>
</dbReference>
<keyword evidence="5" id="KW-1185">Reference proteome</keyword>
<sequence length="461" mass="47110">MSRRLLAGIVAACTVGAAGVMAVTGPGTAAPAPAGCVFLRVHSIGDLGLSVLTRVRLADGALDRVGVLGYRVDALGHAPGSPLSYGLASRNLTGPFPDGAHVVTIDAKGTVRDLGAVRGPGLPKDRLTGATAGTIHEGDLLVRDGHYLFAIELDPNSPRYLGIARTTELRPYELARTVDDFDTRGGMLYGVSAHVAYYGKAVKIDPVTGKVTYAIDPKLPPGRPYGAALIGPDGALYAAANRIAGRSHFYRVDLHDPHAAVRPIAIWPAVDAADATGCVASAPTPPVGGPTATNTRPPAPGVGLTQTNTRPPAPGAAPPQSNTRPHEPGVAVPESNSLPPMPEISGSVEITLFPPAPGAAGPTATNTGPPVPPVAPPPIPPAPSPTAPPATPIPPPPPQVAVQPPPAPPATKRPRLRASEEPPPVAMDIRGAETEKKRRWGVAVLVLVLGAGAAASRVRHR</sequence>
<feature type="chain" id="PRO_5046856411" description="DUF6923 domain-containing protein" evidence="2">
    <location>
        <begin position="23"/>
        <end position="461"/>
    </location>
</feature>
<keyword evidence="2" id="KW-0732">Signal</keyword>
<feature type="region of interest" description="Disordered" evidence="1">
    <location>
        <begin position="281"/>
        <end position="435"/>
    </location>
</feature>
<feature type="signal peptide" evidence="2">
    <location>
        <begin position="1"/>
        <end position="22"/>
    </location>
</feature>
<evidence type="ECO:0000256" key="1">
    <source>
        <dbReference type="SAM" id="MobiDB-lite"/>
    </source>
</evidence>
<dbReference type="Proteomes" id="UP000734823">
    <property type="component" value="Unassembled WGS sequence"/>
</dbReference>
<organism evidence="4 5">
    <name type="scientific">Actinokineospora xionganensis</name>
    <dbReference type="NCBI Taxonomy" id="2684470"/>
    <lineage>
        <taxon>Bacteria</taxon>
        <taxon>Bacillati</taxon>
        <taxon>Actinomycetota</taxon>
        <taxon>Actinomycetes</taxon>
        <taxon>Pseudonocardiales</taxon>
        <taxon>Pseudonocardiaceae</taxon>
        <taxon>Actinokineospora</taxon>
    </lineage>
</organism>
<name>A0ABR7L663_9PSEU</name>
<evidence type="ECO:0000313" key="5">
    <source>
        <dbReference type="Proteomes" id="UP000734823"/>
    </source>
</evidence>
<reference evidence="4 5" key="1">
    <citation type="submission" date="2020-06" db="EMBL/GenBank/DDBJ databases">
        <title>Actinokineospora xiongansis sp. nov., isolated from soil of Baiyangdian.</title>
        <authorList>
            <person name="Zhang X."/>
        </authorList>
    </citation>
    <scope>NUCLEOTIDE SEQUENCE [LARGE SCALE GENOMIC DNA]</scope>
    <source>
        <strain evidence="4 5">HBU206404</strain>
    </source>
</reference>
<evidence type="ECO:0000259" key="3">
    <source>
        <dbReference type="Pfam" id="PF21959"/>
    </source>
</evidence>
<proteinExistence type="predicted"/>
<evidence type="ECO:0000256" key="2">
    <source>
        <dbReference type="SAM" id="SignalP"/>
    </source>
</evidence>
<feature type="compositionally biased region" description="Low complexity" evidence="1">
    <location>
        <begin position="358"/>
        <end position="368"/>
    </location>
</feature>
<evidence type="ECO:0000313" key="4">
    <source>
        <dbReference type="EMBL" id="MBC6448170.1"/>
    </source>
</evidence>
<accession>A0ABR7L663</accession>
<dbReference type="PRINTS" id="PR01217">
    <property type="entry name" value="PRICHEXTENSN"/>
</dbReference>
<protein>
    <recommendedName>
        <fullName evidence="3">DUF6923 domain-containing protein</fullName>
    </recommendedName>
</protein>
<comment type="caution">
    <text evidence="4">The sequence shown here is derived from an EMBL/GenBank/DDBJ whole genome shotgun (WGS) entry which is preliminary data.</text>
</comment>
<dbReference type="RefSeq" id="WP_187220651.1">
    <property type="nucleotide sequence ID" value="NZ_JABVED010000006.1"/>
</dbReference>
<feature type="compositionally biased region" description="Pro residues" evidence="1">
    <location>
        <begin position="369"/>
        <end position="411"/>
    </location>
</feature>